<name>A0A1K0G4B8_9BASI</name>
<reference evidence="2" key="1">
    <citation type="submission" date="2016-04" db="EMBL/GenBank/DDBJ databases">
        <authorList>
            <person name="Guldener U."/>
            <person name="Guldener U."/>
        </authorList>
    </citation>
    <scope>NUCLEOTIDE SEQUENCE [LARGE SCALE GENOMIC DNA]</scope>
    <source>
        <strain evidence="2">UB2112</strain>
    </source>
</reference>
<evidence type="ECO:0000313" key="2">
    <source>
        <dbReference type="Proteomes" id="UP000179920"/>
    </source>
</evidence>
<sequence>MRYCLVQLANGLEALVTQDPKTDKSSAAMDNTNYTNTLNWKANSSDPALSSVQLLNSNSSKLNSNFQIGNALNTANGSTQIFIDCIPSGTNTMLFVSSRNYELGRTQVYYTVIGSAQEDLK</sequence>
<protein>
    <submittedName>
        <fullName evidence="1">Uncharacterized protein</fullName>
    </submittedName>
</protein>
<dbReference type="EMBL" id="LT558123">
    <property type="protein sequence ID" value="SAM82284.1"/>
    <property type="molecule type" value="Genomic_DNA"/>
</dbReference>
<dbReference type="OrthoDB" id="5420143at2759"/>
<evidence type="ECO:0000313" key="1">
    <source>
        <dbReference type="EMBL" id="SAM82284.1"/>
    </source>
</evidence>
<organism evidence="1 2">
    <name type="scientific">Ustilago bromivora</name>
    <dbReference type="NCBI Taxonomy" id="307758"/>
    <lineage>
        <taxon>Eukaryota</taxon>
        <taxon>Fungi</taxon>
        <taxon>Dikarya</taxon>
        <taxon>Basidiomycota</taxon>
        <taxon>Ustilaginomycotina</taxon>
        <taxon>Ustilaginomycetes</taxon>
        <taxon>Ustilaginales</taxon>
        <taxon>Ustilaginaceae</taxon>
        <taxon>Ustilago</taxon>
    </lineage>
</organism>
<proteinExistence type="predicted"/>
<accession>A0A1K0G4B8</accession>
<dbReference type="Proteomes" id="UP000179920">
    <property type="component" value="Chromosome VII"/>
</dbReference>
<gene>
    <name evidence="1" type="ORF">UBRO_20658</name>
</gene>
<dbReference type="AlphaFoldDB" id="A0A1K0G4B8"/>